<keyword evidence="1" id="KW-0812">Transmembrane</keyword>
<accession>A0A1G9AFY0</accession>
<dbReference type="Proteomes" id="UP000199527">
    <property type="component" value="Unassembled WGS sequence"/>
</dbReference>
<name>A0A1G9AFY0_9GAMM</name>
<keyword evidence="1" id="KW-1133">Transmembrane helix</keyword>
<sequence length="91" mass="10036">MGLMWYLMGMGTTAALWGYLYLRRSYRLGAAANAVLLCTFALAWLCIGWSWGSFAEGEPQSGAMGLMCFGLPTLVMAVLSWRNLISPYKQA</sequence>
<feature type="transmembrane region" description="Helical" evidence="1">
    <location>
        <begin position="34"/>
        <end position="51"/>
    </location>
</feature>
<keyword evidence="3" id="KW-1185">Reference proteome</keyword>
<proteinExistence type="predicted"/>
<protein>
    <recommendedName>
        <fullName evidence="4">Tetrachloroethene dehalogenase</fullName>
    </recommendedName>
</protein>
<dbReference type="AlphaFoldDB" id="A0A1G9AFY0"/>
<keyword evidence="1" id="KW-0472">Membrane</keyword>
<reference evidence="3" key="1">
    <citation type="submission" date="2016-10" db="EMBL/GenBank/DDBJ databases">
        <authorList>
            <person name="Varghese N."/>
            <person name="Submissions S."/>
        </authorList>
    </citation>
    <scope>NUCLEOTIDE SEQUENCE [LARGE SCALE GENOMIC DNA]</scope>
    <source>
        <strain evidence="3">DSM 23317</strain>
    </source>
</reference>
<gene>
    <name evidence="2" type="ORF">SAMN04488540_1234</name>
</gene>
<feature type="transmembrane region" description="Helical" evidence="1">
    <location>
        <begin position="63"/>
        <end position="81"/>
    </location>
</feature>
<dbReference type="EMBL" id="FNEM01000023">
    <property type="protein sequence ID" value="SDK25450.1"/>
    <property type="molecule type" value="Genomic_DNA"/>
</dbReference>
<evidence type="ECO:0000256" key="1">
    <source>
        <dbReference type="SAM" id="Phobius"/>
    </source>
</evidence>
<feature type="transmembrane region" description="Helical" evidence="1">
    <location>
        <begin position="6"/>
        <end position="22"/>
    </location>
</feature>
<evidence type="ECO:0000313" key="3">
    <source>
        <dbReference type="Proteomes" id="UP000199527"/>
    </source>
</evidence>
<evidence type="ECO:0000313" key="2">
    <source>
        <dbReference type="EMBL" id="SDK25450.1"/>
    </source>
</evidence>
<evidence type="ECO:0008006" key="4">
    <source>
        <dbReference type="Google" id="ProtNLM"/>
    </source>
</evidence>
<organism evidence="2 3">
    <name type="scientific">Ferrimonas sediminum</name>
    <dbReference type="NCBI Taxonomy" id="718193"/>
    <lineage>
        <taxon>Bacteria</taxon>
        <taxon>Pseudomonadati</taxon>
        <taxon>Pseudomonadota</taxon>
        <taxon>Gammaproteobacteria</taxon>
        <taxon>Alteromonadales</taxon>
        <taxon>Ferrimonadaceae</taxon>
        <taxon>Ferrimonas</taxon>
    </lineage>
</organism>